<dbReference type="KEGG" id="ant:Arnit_1691"/>
<dbReference type="OrthoDB" id="9834168at2"/>
<name>D5UZX6_ARCNC</name>
<keyword evidence="2" id="KW-1185">Reference proteome</keyword>
<dbReference type="STRING" id="572480.Arnit_1691"/>
<dbReference type="AlphaFoldDB" id="D5UZX6"/>
<dbReference type="HOGENOM" id="CLU_2285576_0_0_7"/>
<dbReference type="Proteomes" id="UP000000939">
    <property type="component" value="Chromosome"/>
</dbReference>
<protein>
    <submittedName>
        <fullName evidence="1">Uncharacterized protein</fullName>
    </submittedName>
</protein>
<proteinExistence type="predicted"/>
<accession>D5UZX6</accession>
<reference evidence="1 2" key="1">
    <citation type="journal article" date="2010" name="Stand. Genomic Sci.">
        <title>Complete genome sequence of Arcobacter nitrofigilis type strain (CI).</title>
        <authorList>
            <person name="Pati A."/>
            <person name="Gronow S."/>
            <person name="Lapidus A."/>
            <person name="Copeland A."/>
            <person name="Glavina Del Rio T."/>
            <person name="Nolan M."/>
            <person name="Lucas S."/>
            <person name="Tice H."/>
            <person name="Cheng J.F."/>
            <person name="Han C."/>
            <person name="Chertkov O."/>
            <person name="Bruce D."/>
            <person name="Tapia R."/>
            <person name="Goodwin L."/>
            <person name="Pitluck S."/>
            <person name="Liolios K."/>
            <person name="Ivanova N."/>
            <person name="Mavromatis K."/>
            <person name="Chen A."/>
            <person name="Palaniappan K."/>
            <person name="Land M."/>
            <person name="Hauser L."/>
            <person name="Chang Y.J."/>
            <person name="Jeffries C.D."/>
            <person name="Detter J.C."/>
            <person name="Rohde M."/>
            <person name="Goker M."/>
            <person name="Bristow J."/>
            <person name="Eisen J.A."/>
            <person name="Markowitz V."/>
            <person name="Hugenholtz P."/>
            <person name="Klenk H.P."/>
            <person name="Kyrpides N.C."/>
        </authorList>
    </citation>
    <scope>NUCLEOTIDE SEQUENCE [LARGE SCALE GENOMIC DNA]</scope>
    <source>
        <strain evidence="2">ATCC 33309 / DSM 7299 / CCUG 15893 / LMG 7604 / NCTC 12251 / CI</strain>
    </source>
</reference>
<evidence type="ECO:0000313" key="1">
    <source>
        <dbReference type="EMBL" id="ADG93345.1"/>
    </source>
</evidence>
<gene>
    <name evidence="1" type="ordered locus">Arnit_1691</name>
</gene>
<dbReference type="EMBL" id="CP001999">
    <property type="protein sequence ID" value="ADG93345.1"/>
    <property type="molecule type" value="Genomic_DNA"/>
</dbReference>
<organism evidence="1 2">
    <name type="scientific">Arcobacter nitrofigilis (strain ATCC 33309 / DSM 7299 / CCUG 15893 / LMG 7604 / NCTC 12251 / CI)</name>
    <name type="common">Campylobacter nitrofigilis</name>
    <dbReference type="NCBI Taxonomy" id="572480"/>
    <lineage>
        <taxon>Bacteria</taxon>
        <taxon>Pseudomonadati</taxon>
        <taxon>Campylobacterota</taxon>
        <taxon>Epsilonproteobacteria</taxon>
        <taxon>Campylobacterales</taxon>
        <taxon>Arcobacteraceae</taxon>
        <taxon>Arcobacter</taxon>
    </lineage>
</organism>
<dbReference type="RefSeq" id="WP_013135490.1">
    <property type="nucleotide sequence ID" value="NC_014166.1"/>
</dbReference>
<evidence type="ECO:0000313" key="2">
    <source>
        <dbReference type="Proteomes" id="UP000000939"/>
    </source>
</evidence>
<sequence>MSNVFRTGFIHITKEQAIEAFYNQENLFVSFNCSHIFTQVNFETKLLNMNLDTEFVQCFNLVKMKQVFPHKLNDTFFYIEEPKPVEVIDNQLTFNFSDCPG</sequence>